<dbReference type="PANTHER" id="PTHR40618:SF1">
    <property type="entry name" value="B-ZIP TRANSCRIPTION FACTOR (EUROFUNG)"/>
    <property type="match status" value="1"/>
</dbReference>
<evidence type="ECO:0000313" key="4">
    <source>
        <dbReference type="EMBL" id="RMZ05036.1"/>
    </source>
</evidence>
<proteinExistence type="predicted"/>
<dbReference type="GO" id="GO:0003700">
    <property type="term" value="F:DNA-binding transcription factor activity"/>
    <property type="evidence" value="ECO:0007669"/>
    <property type="project" value="InterPro"/>
</dbReference>
<feature type="region of interest" description="Disordered" evidence="2">
    <location>
        <begin position="114"/>
        <end position="146"/>
    </location>
</feature>
<accession>A0A3M7GVB3</accession>
<comment type="caution">
    <text evidence="4">The sequence shown here is derived from an EMBL/GenBank/DDBJ whole genome shotgun (WGS) entry which is preliminary data.</text>
</comment>
<dbReference type="SUPFAM" id="SSF57959">
    <property type="entry name" value="Leucine zipper domain"/>
    <property type="match status" value="1"/>
</dbReference>
<keyword evidence="3" id="KW-1133">Transmembrane helix</keyword>
<feature type="region of interest" description="Disordered" evidence="2">
    <location>
        <begin position="1"/>
        <end position="43"/>
    </location>
</feature>
<organism evidence="4 5">
    <name type="scientific">Hortaea werneckii</name>
    <name type="common">Black yeast</name>
    <name type="synonym">Cladosporium werneckii</name>
    <dbReference type="NCBI Taxonomy" id="91943"/>
    <lineage>
        <taxon>Eukaryota</taxon>
        <taxon>Fungi</taxon>
        <taxon>Dikarya</taxon>
        <taxon>Ascomycota</taxon>
        <taxon>Pezizomycotina</taxon>
        <taxon>Dothideomycetes</taxon>
        <taxon>Dothideomycetidae</taxon>
        <taxon>Mycosphaerellales</taxon>
        <taxon>Teratosphaeriaceae</taxon>
        <taxon>Hortaea</taxon>
    </lineage>
</organism>
<feature type="compositionally biased region" description="Basic and acidic residues" evidence="2">
    <location>
        <begin position="597"/>
        <end position="606"/>
    </location>
</feature>
<feature type="region of interest" description="Disordered" evidence="2">
    <location>
        <begin position="539"/>
        <end position="560"/>
    </location>
</feature>
<feature type="transmembrane region" description="Helical" evidence="3">
    <location>
        <begin position="733"/>
        <end position="754"/>
    </location>
</feature>
<dbReference type="EMBL" id="QWIS01000134">
    <property type="protein sequence ID" value="RMZ05036.1"/>
    <property type="molecule type" value="Genomic_DNA"/>
</dbReference>
<dbReference type="AlphaFoldDB" id="A0A3M7GVB3"/>
<dbReference type="VEuPathDB" id="FungiDB:BTJ68_05610"/>
<protein>
    <recommendedName>
        <fullName evidence="6">BZIP domain-containing protein</fullName>
    </recommendedName>
</protein>
<sequence>MVDGPRRKKRSSAALSNDSDENKKQGRPRVERQYDSAADRQEIRRRQIREAQRAYRQRKETTLDDLRAQNTELLNKMDLMKKAFTDCLARISSLSGTSEVVLRDLRETSIRLGTLCGDEGSPSISDKESPEAGAPPVASSTHLPWISGENDVRNVPQWLDQSAVQSQPRDPASAGQIMGFRLHNHQTTGLAPEVEEQYPNGLSHALITSSRPAQRVEFSPFLDGALSDLSLPPSPKPPITYSFQETSFGRRLHRFAVEEAYHLLLNASSRPQLYERVFKLALMGRDRQELLDLMRSLINRGSHESLDLWETASIHIGGCGAHYPRKDAFGNTFPRRSFCNLGLIGPQTLSVLETTAKSNPNLNLVVDVIGFEGKWFDPYDVEGYLKEKGIHLDSSSSFVEVEVPIHPATPESSSTLSSVSVPDTPPPSTMTNAGLSLDFDDLAFSNVGYSDTDTGSFLNFIHPTSTHQNMLSHVRPHWNEQGAIATADGAMGWEDPFDFDTALSGQRQDFHQPSQRRLIDVDKFIRTLMSFGICLGKSPGFRKHDRGRPHDLGQSWDAMDEEYEYDEPIYDEADEREEMQDSYRSQQRPQQSSMEASGHEIQERPRRSARLQSEEAELVMPSSPDAGRSKAKSSAVRDTTPRMRMLPRSMTGDAGKIGKQSNLRVSTPHIRANQRSFTSDAGSFKHTADPDEEDEEEIAVQGSPHTVWSQIARPLLAYLGDVIAFALHFAKPILGYALLIYVIVGAIVFGGGFLTNSINNALTPICRIPGASWLSLPFCPAHQMPEVQGSAEFDKLVQAQSQFEDVLASTQVGASLPLDMKRSESSIRDLKHVVQYSGLPSRNELVFEFQGFIDTARQASQDLSRFNSRIGRAVDHILSTNRWTLSVIDGVNAEEAGKSTVAKWVSNNLNIFSPFQPVSLSRDILLDQYLRHTGAVEEQILTLISEAQALLNILDNLDGRIDIIASIAMRDGIKAQGNKDELFAMLWTKLGGNRSNVAKLDQQLKLLKDVEAYRRLAWGHITSTIVKLQSIRDNLEDLRERVAMPETIGDKIPLEVHIDSITRGVERLEAQRDQSRQLEQESYNKVLARAEQGDKRMIDGKEL</sequence>
<dbReference type="InterPro" id="IPR046347">
    <property type="entry name" value="bZIP_sf"/>
</dbReference>
<feature type="compositionally biased region" description="Low complexity" evidence="2">
    <location>
        <begin position="582"/>
        <end position="593"/>
    </location>
</feature>
<keyword evidence="3" id="KW-0812">Transmembrane</keyword>
<gene>
    <name evidence="4" type="ORF">D0860_06125</name>
</gene>
<evidence type="ECO:0000256" key="1">
    <source>
        <dbReference type="SAM" id="Coils"/>
    </source>
</evidence>
<feature type="compositionally biased region" description="Basic residues" evidence="2">
    <location>
        <begin position="1"/>
        <end position="11"/>
    </location>
</feature>
<dbReference type="Proteomes" id="UP000280598">
    <property type="component" value="Unassembled WGS sequence"/>
</dbReference>
<evidence type="ECO:0000256" key="2">
    <source>
        <dbReference type="SAM" id="MobiDB-lite"/>
    </source>
</evidence>
<evidence type="ECO:0000313" key="5">
    <source>
        <dbReference type="Proteomes" id="UP000280598"/>
    </source>
</evidence>
<feature type="compositionally biased region" description="Basic and acidic residues" evidence="2">
    <location>
        <begin position="20"/>
        <end position="43"/>
    </location>
</feature>
<feature type="coiled-coil region" evidence="1">
    <location>
        <begin position="56"/>
        <end position="83"/>
    </location>
</feature>
<keyword evidence="1" id="KW-0175">Coiled coil</keyword>
<dbReference type="Gene3D" id="1.20.5.170">
    <property type="match status" value="1"/>
</dbReference>
<evidence type="ECO:0008006" key="6">
    <source>
        <dbReference type="Google" id="ProtNLM"/>
    </source>
</evidence>
<feature type="region of interest" description="Disordered" evidence="2">
    <location>
        <begin position="576"/>
        <end position="639"/>
    </location>
</feature>
<name>A0A3M7GVB3_HORWE</name>
<feature type="coiled-coil region" evidence="1">
    <location>
        <begin position="1021"/>
        <end position="1081"/>
    </location>
</feature>
<dbReference type="PANTHER" id="PTHR40618">
    <property type="entry name" value="B-ZIP TRANSCRIPTION FACTOR (EUROFUNG)-RELATED"/>
    <property type="match status" value="1"/>
</dbReference>
<keyword evidence="3" id="KW-0472">Membrane</keyword>
<evidence type="ECO:0000256" key="3">
    <source>
        <dbReference type="SAM" id="Phobius"/>
    </source>
</evidence>
<reference evidence="4 5" key="1">
    <citation type="journal article" date="2018" name="BMC Genomics">
        <title>Genomic evidence for intraspecific hybridization in a clonal and extremely halotolerant yeast.</title>
        <authorList>
            <person name="Gostincar C."/>
            <person name="Stajich J.E."/>
            <person name="Zupancic J."/>
            <person name="Zalar P."/>
            <person name="Gunde-Cimerman N."/>
        </authorList>
    </citation>
    <scope>NUCLEOTIDE SEQUENCE [LARGE SCALE GENOMIC DNA]</scope>
    <source>
        <strain evidence="4 5">EXF-562</strain>
    </source>
</reference>